<dbReference type="InterPro" id="IPR050204">
    <property type="entry name" value="AraC_XylS_family_regulators"/>
</dbReference>
<sequence length="261" mass="29373">MKSDNCFQFITSSHLEGVTLLHATMSDFSYDKHAHEEYAIGVTLKGRQDFFCQRAFHSSPPGGVLIFNPEDVHDGCSGDTQELEYRMLYIHPEVFIPQFRALGVRQGQLPRIGGTLLDDMILRQQTLMLSALMENPATTNIELESGLFQLSHSLVRRGGQLNEQPPTNRTDTLLLRAKEYIHAHLNQNISIDDIASAATMSKYHFIRLFRSQFGITPHQYVINCRINNARKALETGDSVIDVATDCGFSVTLHQPLIDSPK</sequence>
<protein>
    <submittedName>
        <fullName evidence="4">AraC family transcriptional regulator</fullName>
    </submittedName>
</protein>
<dbReference type="Proteomes" id="UP000465712">
    <property type="component" value="Unassembled WGS sequence"/>
</dbReference>
<accession>A0A7X5B0P9</accession>
<evidence type="ECO:0000256" key="3">
    <source>
        <dbReference type="ARBA" id="ARBA00023163"/>
    </source>
</evidence>
<keyword evidence="3" id="KW-0804">Transcription</keyword>
<comment type="caution">
    <text evidence="4">The sequence shown here is derived from an EMBL/GenBank/DDBJ whole genome shotgun (WGS) entry which is preliminary data.</text>
</comment>
<dbReference type="InterPro" id="IPR003313">
    <property type="entry name" value="AraC-bd"/>
</dbReference>
<dbReference type="Gene3D" id="1.10.10.60">
    <property type="entry name" value="Homeodomain-like"/>
    <property type="match status" value="1"/>
</dbReference>
<dbReference type="RefSeq" id="WP_161445062.1">
    <property type="nucleotide sequence ID" value="NZ_WXWV01000121.1"/>
</dbReference>
<dbReference type="SUPFAM" id="SSF46689">
    <property type="entry name" value="Homeodomain-like"/>
    <property type="match status" value="1"/>
</dbReference>
<dbReference type="EMBL" id="WXWW01000171">
    <property type="protein sequence ID" value="NAW65859.1"/>
    <property type="molecule type" value="Genomic_DNA"/>
</dbReference>
<dbReference type="Pfam" id="PF12833">
    <property type="entry name" value="HTH_18"/>
    <property type="match status" value="1"/>
</dbReference>
<dbReference type="PANTHER" id="PTHR46796:SF2">
    <property type="entry name" value="TRANSCRIPTIONAL REGULATORY PROTEIN"/>
    <property type="match status" value="1"/>
</dbReference>
<dbReference type="SUPFAM" id="SSF51215">
    <property type="entry name" value="Regulatory protein AraC"/>
    <property type="match status" value="1"/>
</dbReference>
<dbReference type="Pfam" id="PF02311">
    <property type="entry name" value="AraC_binding"/>
    <property type="match status" value="1"/>
</dbReference>
<keyword evidence="2" id="KW-0238">DNA-binding</keyword>
<dbReference type="GO" id="GO:0043565">
    <property type="term" value="F:sequence-specific DNA binding"/>
    <property type="evidence" value="ECO:0007669"/>
    <property type="project" value="InterPro"/>
</dbReference>
<dbReference type="AlphaFoldDB" id="A0A7X5B0P9"/>
<dbReference type="InterPro" id="IPR037923">
    <property type="entry name" value="HTH-like"/>
</dbReference>
<name>A0A7X5B0P9_9GAMM</name>
<dbReference type="GO" id="GO:0003700">
    <property type="term" value="F:DNA-binding transcription factor activity"/>
    <property type="evidence" value="ECO:0007669"/>
    <property type="project" value="InterPro"/>
</dbReference>
<organism evidence="4 5">
    <name type="scientific">Photobacterium halotolerans</name>
    <dbReference type="NCBI Taxonomy" id="265726"/>
    <lineage>
        <taxon>Bacteria</taxon>
        <taxon>Pseudomonadati</taxon>
        <taxon>Pseudomonadota</taxon>
        <taxon>Gammaproteobacteria</taxon>
        <taxon>Vibrionales</taxon>
        <taxon>Vibrionaceae</taxon>
        <taxon>Photobacterium</taxon>
    </lineage>
</organism>
<proteinExistence type="predicted"/>
<gene>
    <name evidence="4" type="ORF">CAG72_11595</name>
</gene>
<dbReference type="SMART" id="SM00342">
    <property type="entry name" value="HTH_ARAC"/>
    <property type="match status" value="1"/>
</dbReference>
<evidence type="ECO:0000256" key="1">
    <source>
        <dbReference type="ARBA" id="ARBA00023015"/>
    </source>
</evidence>
<reference evidence="4 5" key="1">
    <citation type="submission" date="2017-05" db="EMBL/GenBank/DDBJ databases">
        <title>High clonality and local adaptation shapes Vibrionaceae linages within an endangered oasis.</title>
        <authorList>
            <person name="Vazquez-Rosas-Landa M."/>
        </authorList>
    </citation>
    <scope>NUCLEOTIDE SEQUENCE [LARGE SCALE GENOMIC DNA]</scope>
    <source>
        <strain evidence="4 5">P46_P4S1P180</strain>
    </source>
</reference>
<dbReference type="InterPro" id="IPR018060">
    <property type="entry name" value="HTH_AraC"/>
</dbReference>
<evidence type="ECO:0000256" key="2">
    <source>
        <dbReference type="ARBA" id="ARBA00023125"/>
    </source>
</evidence>
<keyword evidence="1" id="KW-0805">Transcription regulation</keyword>
<dbReference type="PANTHER" id="PTHR46796">
    <property type="entry name" value="HTH-TYPE TRANSCRIPTIONAL ACTIVATOR RHAS-RELATED"/>
    <property type="match status" value="1"/>
</dbReference>
<dbReference type="InterPro" id="IPR009057">
    <property type="entry name" value="Homeodomain-like_sf"/>
</dbReference>
<evidence type="ECO:0000313" key="5">
    <source>
        <dbReference type="Proteomes" id="UP000465712"/>
    </source>
</evidence>
<evidence type="ECO:0000313" key="4">
    <source>
        <dbReference type="EMBL" id="NAW65859.1"/>
    </source>
</evidence>
<dbReference type="PROSITE" id="PS01124">
    <property type="entry name" value="HTH_ARAC_FAMILY_2"/>
    <property type="match status" value="1"/>
</dbReference>